<dbReference type="Proteomes" id="UP000824189">
    <property type="component" value="Unassembled WGS sequence"/>
</dbReference>
<dbReference type="InterPro" id="IPR017871">
    <property type="entry name" value="ABC_transporter-like_CS"/>
</dbReference>
<accession>A0A9D1UQ65</accession>
<evidence type="ECO:0000256" key="2">
    <source>
        <dbReference type="ARBA" id="ARBA00022741"/>
    </source>
</evidence>
<dbReference type="PROSITE" id="PS50893">
    <property type="entry name" value="ABC_TRANSPORTER_2"/>
    <property type="match status" value="1"/>
</dbReference>
<dbReference type="SMART" id="SM00382">
    <property type="entry name" value="AAA"/>
    <property type="match status" value="1"/>
</dbReference>
<dbReference type="SUPFAM" id="SSF52540">
    <property type="entry name" value="P-loop containing nucleoside triphosphate hydrolases"/>
    <property type="match status" value="1"/>
</dbReference>
<dbReference type="InterPro" id="IPR003439">
    <property type="entry name" value="ABC_transporter-like_ATP-bd"/>
</dbReference>
<gene>
    <name evidence="6" type="ORF">H9867_03710</name>
</gene>
<dbReference type="PROSITE" id="PS00211">
    <property type="entry name" value="ABC_TRANSPORTER_1"/>
    <property type="match status" value="1"/>
</dbReference>
<dbReference type="GO" id="GO:0016887">
    <property type="term" value="F:ATP hydrolysis activity"/>
    <property type="evidence" value="ECO:0007669"/>
    <property type="project" value="InterPro"/>
</dbReference>
<keyword evidence="3 6" id="KW-0067">ATP-binding</keyword>
<dbReference type="InterPro" id="IPR027417">
    <property type="entry name" value="P-loop_NTPase"/>
</dbReference>
<dbReference type="InterPro" id="IPR003593">
    <property type="entry name" value="AAA+_ATPase"/>
</dbReference>
<comment type="caution">
    <text evidence="6">The sequence shown here is derived from an EMBL/GenBank/DDBJ whole genome shotgun (WGS) entry which is preliminary data.</text>
</comment>
<evidence type="ECO:0000256" key="3">
    <source>
        <dbReference type="ARBA" id="ARBA00022840"/>
    </source>
</evidence>
<dbReference type="CDD" id="cd03214">
    <property type="entry name" value="ABC_Iron-Siderophores_B12_Hemin"/>
    <property type="match status" value="1"/>
</dbReference>
<dbReference type="AlphaFoldDB" id="A0A9D1UQ65"/>
<evidence type="ECO:0000313" key="6">
    <source>
        <dbReference type="EMBL" id="HIW95578.1"/>
    </source>
</evidence>
<dbReference type="GO" id="GO:0005524">
    <property type="term" value="F:ATP binding"/>
    <property type="evidence" value="ECO:0007669"/>
    <property type="project" value="UniProtKB-KW"/>
</dbReference>
<keyword evidence="2" id="KW-0547">Nucleotide-binding</keyword>
<reference evidence="6" key="1">
    <citation type="journal article" date="2021" name="PeerJ">
        <title>Extensive microbial diversity within the chicken gut microbiome revealed by metagenomics and culture.</title>
        <authorList>
            <person name="Gilroy R."/>
            <person name="Ravi A."/>
            <person name="Getino M."/>
            <person name="Pursley I."/>
            <person name="Horton D.L."/>
            <person name="Alikhan N.F."/>
            <person name="Baker D."/>
            <person name="Gharbi K."/>
            <person name="Hall N."/>
            <person name="Watson M."/>
            <person name="Adriaenssens E.M."/>
            <person name="Foster-Nyarko E."/>
            <person name="Jarju S."/>
            <person name="Secka A."/>
            <person name="Antonio M."/>
            <person name="Oren A."/>
            <person name="Chaudhuri R.R."/>
            <person name="La Ragione R."/>
            <person name="Hildebrand F."/>
            <person name="Pallen M.J."/>
        </authorList>
    </citation>
    <scope>NUCLEOTIDE SEQUENCE</scope>
    <source>
        <strain evidence="6">4376</strain>
    </source>
</reference>
<evidence type="ECO:0000313" key="7">
    <source>
        <dbReference type="Proteomes" id="UP000824189"/>
    </source>
</evidence>
<evidence type="ECO:0000259" key="5">
    <source>
        <dbReference type="PROSITE" id="PS50893"/>
    </source>
</evidence>
<name>A0A9D1UQ65_9CORY</name>
<dbReference type="Pfam" id="PF00005">
    <property type="entry name" value="ABC_tran"/>
    <property type="match status" value="1"/>
</dbReference>
<organism evidence="6 7">
    <name type="scientific">Candidatus Corynebacterium gallistercoris</name>
    <dbReference type="NCBI Taxonomy" id="2838530"/>
    <lineage>
        <taxon>Bacteria</taxon>
        <taxon>Bacillati</taxon>
        <taxon>Actinomycetota</taxon>
        <taxon>Actinomycetes</taxon>
        <taxon>Mycobacteriales</taxon>
        <taxon>Corynebacteriaceae</taxon>
        <taxon>Corynebacterium</taxon>
    </lineage>
</organism>
<feature type="domain" description="ABC transporter" evidence="5">
    <location>
        <begin position="16"/>
        <end position="251"/>
    </location>
</feature>
<reference evidence="6" key="2">
    <citation type="submission" date="2021-04" db="EMBL/GenBank/DDBJ databases">
        <authorList>
            <person name="Gilroy R."/>
        </authorList>
    </citation>
    <scope>NUCLEOTIDE SEQUENCE</scope>
    <source>
        <strain evidence="6">4376</strain>
    </source>
</reference>
<sequence>MEGDKAVTSPHKEAIVRGRDLHVTLGGKDTQREILAGVDIDLHAGEVVGLIGPNGAGKSTLLGLLSGDMEPTAGTVEIAGSTYADLGDKVAARIRSVMMQDSRVSFSYTVRDVVAMGRTPWGRDVARDEPIIAGALREVGIEHLADRDVTTLSGGERARAALARVIAQDAQCVMLDEPIAAMDIGHSERTMLTVRRLAAQGRAVLVVIHDLATAARHCDRLVLLAGGGVHASGAPEEVCTAKNLSDVYGWPVDVSFHEGIPWIRPKSG</sequence>
<dbReference type="PANTHER" id="PTHR42794:SF1">
    <property type="entry name" value="HEMIN IMPORT ATP-BINDING PROTEIN HMUV"/>
    <property type="match status" value="1"/>
</dbReference>
<keyword evidence="4" id="KW-1278">Translocase</keyword>
<dbReference type="Gene3D" id="3.40.50.300">
    <property type="entry name" value="P-loop containing nucleotide triphosphate hydrolases"/>
    <property type="match status" value="1"/>
</dbReference>
<keyword evidence="1" id="KW-0813">Transport</keyword>
<dbReference type="PANTHER" id="PTHR42794">
    <property type="entry name" value="HEMIN IMPORT ATP-BINDING PROTEIN HMUV"/>
    <property type="match status" value="1"/>
</dbReference>
<protein>
    <submittedName>
        <fullName evidence="6">Heme ABC transporter ATP-binding protein</fullName>
    </submittedName>
</protein>
<evidence type="ECO:0000256" key="1">
    <source>
        <dbReference type="ARBA" id="ARBA00022448"/>
    </source>
</evidence>
<evidence type="ECO:0000256" key="4">
    <source>
        <dbReference type="ARBA" id="ARBA00022967"/>
    </source>
</evidence>
<dbReference type="NCBIfam" id="NF010068">
    <property type="entry name" value="PRK13548.1"/>
    <property type="match status" value="1"/>
</dbReference>
<proteinExistence type="predicted"/>
<dbReference type="EMBL" id="DXFZ01000043">
    <property type="protein sequence ID" value="HIW95578.1"/>
    <property type="molecule type" value="Genomic_DNA"/>
</dbReference>